<dbReference type="Proteomes" id="UP000294257">
    <property type="component" value="Unassembled WGS sequence"/>
</dbReference>
<dbReference type="AlphaFoldDB" id="A0A4Q7KH88"/>
<dbReference type="PROSITE" id="PS01162">
    <property type="entry name" value="QOR_ZETA_CRYSTAL"/>
    <property type="match status" value="1"/>
</dbReference>
<accession>A0A4Q7KH88</accession>
<evidence type="ECO:0000259" key="3">
    <source>
        <dbReference type="SMART" id="SM00829"/>
    </source>
</evidence>
<dbReference type="InterPro" id="IPR002364">
    <property type="entry name" value="Quin_OxRdtase/zeta-crystal_CS"/>
</dbReference>
<dbReference type="InterPro" id="IPR011032">
    <property type="entry name" value="GroES-like_sf"/>
</dbReference>
<dbReference type="SMART" id="SM00829">
    <property type="entry name" value="PKS_ER"/>
    <property type="match status" value="1"/>
</dbReference>
<dbReference type="CDD" id="cd08244">
    <property type="entry name" value="MDR_enoyl_red"/>
    <property type="match status" value="1"/>
</dbReference>
<dbReference type="RefSeq" id="WP_130347127.1">
    <property type="nucleotide sequence ID" value="NZ_SGWQ01000010.1"/>
</dbReference>
<reference evidence="4 5" key="1">
    <citation type="submission" date="2019-02" db="EMBL/GenBank/DDBJ databases">
        <title>Genomic Encyclopedia of Type Strains, Phase IV (KMG-IV): sequencing the most valuable type-strain genomes for metagenomic binning, comparative biology and taxonomic classification.</title>
        <authorList>
            <person name="Goeker M."/>
        </authorList>
    </citation>
    <scope>NUCLEOTIDE SEQUENCE [LARGE SCALE GENOMIC DNA]</scope>
    <source>
        <strain evidence="4 5">DSM 101727</strain>
    </source>
</reference>
<keyword evidence="5" id="KW-1185">Reference proteome</keyword>
<feature type="domain" description="Enoyl reductase (ER)" evidence="3">
    <location>
        <begin position="10"/>
        <end position="325"/>
    </location>
</feature>
<dbReference type="SUPFAM" id="SSF50129">
    <property type="entry name" value="GroES-like"/>
    <property type="match status" value="1"/>
</dbReference>
<evidence type="ECO:0000313" key="5">
    <source>
        <dbReference type="Proteomes" id="UP000294257"/>
    </source>
</evidence>
<dbReference type="OrthoDB" id="5195079at2"/>
<dbReference type="PANTHER" id="PTHR48106">
    <property type="entry name" value="QUINONE OXIDOREDUCTASE PIG3-RELATED"/>
    <property type="match status" value="1"/>
</dbReference>
<evidence type="ECO:0000256" key="1">
    <source>
        <dbReference type="ARBA" id="ARBA00022857"/>
    </source>
</evidence>
<evidence type="ECO:0000256" key="2">
    <source>
        <dbReference type="ARBA" id="ARBA00023002"/>
    </source>
</evidence>
<name>A0A4Q7KH88_9PSEU</name>
<dbReference type="InterPro" id="IPR020843">
    <property type="entry name" value="ER"/>
</dbReference>
<gene>
    <name evidence="4" type="ORF">EV193_11044</name>
</gene>
<dbReference type="GO" id="GO:0070402">
    <property type="term" value="F:NADPH binding"/>
    <property type="evidence" value="ECO:0007669"/>
    <property type="project" value="TreeGrafter"/>
</dbReference>
<dbReference type="Gene3D" id="3.40.50.720">
    <property type="entry name" value="NAD(P)-binding Rossmann-like Domain"/>
    <property type="match status" value="1"/>
</dbReference>
<dbReference type="Gene3D" id="3.90.180.10">
    <property type="entry name" value="Medium-chain alcohol dehydrogenases, catalytic domain"/>
    <property type="match status" value="1"/>
</dbReference>
<dbReference type="Pfam" id="PF13602">
    <property type="entry name" value="ADH_zinc_N_2"/>
    <property type="match status" value="1"/>
</dbReference>
<dbReference type="Pfam" id="PF08240">
    <property type="entry name" value="ADH_N"/>
    <property type="match status" value="1"/>
</dbReference>
<dbReference type="EMBL" id="SGWQ01000010">
    <property type="protein sequence ID" value="RZS33894.1"/>
    <property type="molecule type" value="Genomic_DNA"/>
</dbReference>
<proteinExistence type="predicted"/>
<dbReference type="InterPro" id="IPR036291">
    <property type="entry name" value="NAD(P)-bd_dom_sf"/>
</dbReference>
<comment type="caution">
    <text evidence="4">The sequence shown here is derived from an EMBL/GenBank/DDBJ whole genome shotgun (WGS) entry which is preliminary data.</text>
</comment>
<sequence length="327" mass="33582">MHAIRQHAFGPAENLVFEEVADPHAGPGQVRIAVSAAGVHLLDTSIRSGNLGGPFPLPELPMTPGREVAGVVDEIGDGVDKSWLGKRVVAHLGQASGGYAELAVREVENVHELPDEVADDVAVAMIGTGRTTLAVLELAELTENDVALVTAAAGGIGNLLVQEGRNVGATVIGVAGGPSKVDRVRALRADVAVDYTQTDWPDQVRTALDGRTVTVVFDSVGGTAGRAALDLLGPGGRLIMFGYSSGEPTPFTQDDVWAKGMTASVAVGARIMNRPGGLRGLEIDALAAVASGRFTPVSASTFPLAEAAAAHTALESRATVGKVVLKP</sequence>
<evidence type="ECO:0000313" key="4">
    <source>
        <dbReference type="EMBL" id="RZS33894.1"/>
    </source>
</evidence>
<protein>
    <submittedName>
        <fullName evidence="4">NADPH2:quinone reductase</fullName>
    </submittedName>
</protein>
<dbReference type="GO" id="GO:0016651">
    <property type="term" value="F:oxidoreductase activity, acting on NAD(P)H"/>
    <property type="evidence" value="ECO:0007669"/>
    <property type="project" value="TreeGrafter"/>
</dbReference>
<dbReference type="InterPro" id="IPR013154">
    <property type="entry name" value="ADH-like_N"/>
</dbReference>
<organism evidence="4 5">
    <name type="scientific">Herbihabitans rhizosphaerae</name>
    <dbReference type="NCBI Taxonomy" id="1872711"/>
    <lineage>
        <taxon>Bacteria</taxon>
        <taxon>Bacillati</taxon>
        <taxon>Actinomycetota</taxon>
        <taxon>Actinomycetes</taxon>
        <taxon>Pseudonocardiales</taxon>
        <taxon>Pseudonocardiaceae</taxon>
        <taxon>Herbihabitans</taxon>
    </lineage>
</organism>
<keyword evidence="1" id="KW-0521">NADP</keyword>
<dbReference type="GO" id="GO:0008270">
    <property type="term" value="F:zinc ion binding"/>
    <property type="evidence" value="ECO:0007669"/>
    <property type="project" value="InterPro"/>
</dbReference>
<keyword evidence="2" id="KW-0560">Oxidoreductase</keyword>
<dbReference type="SUPFAM" id="SSF51735">
    <property type="entry name" value="NAD(P)-binding Rossmann-fold domains"/>
    <property type="match status" value="1"/>
</dbReference>